<gene>
    <name evidence="5" type="ORF">pdam_00015588</name>
</gene>
<dbReference type="InterPro" id="IPR036392">
    <property type="entry name" value="PLAT/LH2_dom_sf"/>
</dbReference>
<dbReference type="PANTHER" id="PTHR45901:SF3">
    <property type="entry name" value="LIPOXYGENASE HOMOLOGY DOMAIN-CONTAINING PROTEIN 1"/>
    <property type="match status" value="1"/>
</dbReference>
<dbReference type="SUPFAM" id="SSF49723">
    <property type="entry name" value="Lipase/lipooxygenase domain (PLAT/LH2 domain)"/>
    <property type="match status" value="15"/>
</dbReference>
<dbReference type="InterPro" id="IPR052970">
    <property type="entry name" value="Inner_ear_hair_cell_LOXHD"/>
</dbReference>
<dbReference type="CDD" id="cd01756">
    <property type="entry name" value="PLAT_repeat"/>
    <property type="match status" value="3"/>
</dbReference>
<comment type="caution">
    <text evidence="1">Lacks conserved residue(s) required for the propagation of feature annotation.</text>
</comment>
<feature type="repeat" description="ARM" evidence="2">
    <location>
        <begin position="2088"/>
        <end position="2117"/>
    </location>
</feature>
<dbReference type="STRING" id="46731.A0A3M6TDQ9"/>
<feature type="domain" description="PLAT" evidence="4">
    <location>
        <begin position="1399"/>
        <end position="1516"/>
    </location>
</feature>
<dbReference type="EMBL" id="RCHS01003812">
    <property type="protein sequence ID" value="RMX39478.1"/>
    <property type="molecule type" value="Genomic_DNA"/>
</dbReference>
<feature type="domain" description="PLAT" evidence="4">
    <location>
        <begin position="1153"/>
        <end position="1272"/>
    </location>
</feature>
<dbReference type="Pfam" id="PF00514">
    <property type="entry name" value="Arm"/>
    <property type="match status" value="1"/>
</dbReference>
<feature type="domain" description="PLAT" evidence="4">
    <location>
        <begin position="789"/>
        <end position="901"/>
    </location>
</feature>
<sequence>MQWETARNESFTKREVRQVHTISETSHNSWSERQSIDTTNRYGQFVNGAITNGTDPSQETSYSKRKIYMVNGDTTSEGREDRFPYKKRESDVSETGSLQRTYSSGSGTGRKLSGSSVGSTSSGTKISSVTMPIRSASFATRRVSSSSEKPVQASTSSSTEAAPTKPVTLPRTSSLVKQRTPSDPKSGLPEVNVKYNIKMKLGEVKGNGVDGNVYIQLFGSKGNTAKIQLRQAGDEKNRFETDQEYKFMVTTMDIGKVERIKLSHDHMEYGTGLHVKEVEVDVPSYGSHYTFPCNCWLAQDKLSEMTIKDLNSTPTPNKGYTVSVHLGKVLDPYTKLYLQLCGEKEESTKIVLRPSGTATDTFQEGKTYKFSVEMPDIGKVERIRVGHDTYGSGKESDITHTVSVHLGEVLNPEATLYIYLIGRRGETSKVFLRPEEPLQREKTYKFTLALTVDIGGIEKIRLGQDSRGYGKGLFVESVKVAPTESDPPVMFPCACWLAEDVWDSKTERELLPGKAVKRPENVAYNLTFKTGDMPYAGTDANVTLQLFGDKGQTEKIMLRQESGKTLKRFDRGRTDRFTVQTMDVGKVERIRLSHDNTGPNPEWYLEYLKIEISTRDEKYMFPCNRWLTGDEDRRVEVEVYPVDENAVQEESITVEEATQESAAAPEPEMAEYQVSFRLGEVLDPYTKLFMVIHGDRGDSEKIYLTPEGGRLEPGKLYTVTVTTTDVGKVRNISMGCDGASPNQGVFVEEVEVTAPSGPPVVFPSRCWLAEDEDDGQTTRVLVPGQSLTSQYDIGFRLGEVLDPNTKLYMVLYGDRGESGKIYLLPDGSKFEPDKFYKVSVNIKDIGNVQKVHIGHDSKGRNKGLFVEEIEVTAPDAPKVIFPCRCWLAENEDDGKTARVIEPGESLTQPYDIAFRLGEVMDPRAKLYMILHGKKGDSGKIYLAPSDGKKFEPGRLYTVSANIRDIGPIEKISLGNESRGPGHGVFVEEVEVAAPNEEPVIFPSRCWLAEDEGDGLAVRVLKPGETMQPTYDILFRLGEVRDPWAKLYMILYGDRGESGKIYLTPSDGTRFEAGKQYRVSVNIKDMGKINKVFLGSDAHGSGRGIYVEEIEVQSTGEDPVIFPCRCWLAEDEGDGKTARVLTPGETIHPQLDSTLYNMTFETEDVPFAGTDATVYVQLFGEKGQTEKIEFRSEDKKEAPKFKRGRIDKFAVETADVGKLTKLRVGHDNTGRNPEWYLKKLSIEIPSRDETYVFEYNNWIAGEEVNLDPIDEKTRTELYTIHLKLGEVADPYAPVWIQLVGEKGESGQIQIKPGYGPNDKFEKGRIYKVVARVADIGRIVDVKVGQDAGHTGIPSKGLYVEEVVVTASRGDGVVFPCHCWTGDEDKIAVEPGLGNEVPLDTTYQVTFKTGDRPNAGTSAKVQFELFGDTGKTEPILLSEDKSLRLFERGNSDKFKVDTRDVGKIEKLRVNHDNSGRDPDWYLEEVTIDVPDKGEQYIFPCHRWLMGSQRNVDLIPAETKDLSQEVDYRIMIKTGDENDAGTDANVNFQMFGEKGKTQNFSLREEGDKKRFEKGRMDKFLIRTRDIGKLTSVRISRDNKGVKPGWLLDKITIDVDEKDEHYVFYCNRWLGGSDIAIDFTPEQGSLPGQEGMYTVSVKVGEVLDPDVNPFYQIVGRNGETNKIRLREGYSRSHVFTKGNTYKVSVKSPDVGEITKLRIGDDGYGRGKTMFVEEVTVTSKEGDTVLFPCRCWLGKDDSNTKIIRELVPGKPVPEELEDISYHMTIKTADVQNAGTDANVYFALHGDKGETPKIALQDESQTFKRFERGRADKFVVQTADVGKLEKLVIGHDNGGEDPGWLLEEVDVDIPVRDEHYKFRCDGWLGGERPGQRKEAVLYPVDDIDGEVKPTVVDDLQETGASGFGDAEYDVEFKTSAEENAGTDANVYFQMIGEDDETQEIDLKNKGKGYFHRGQLDRFRIRARDVGRLKMLRVGHDNSGSNSRWLLDEVVIFSLARGERYVFKGGRWIGGRTNEIDLPLDSWNYGRLDLGGIPVIVRLLRHSEWRVRYAAVCLLRNLSFSMKNDANRLAIADCGGIEALIEILQETEKTEYREAILGVLCNLSSVESLRLRILLVCLHIIVILIIITYSEWTAVAARGQPPVRAEPWPAVLVHATRLVRNLSSAGTRARQELRDEKDLIDCLVWIVRVGVKSEQYDNKCLEHSVCTLRNLSYRLESEIDRDRYDDADVDVDPAAVKEQQSQGCFAGCGGRKKKKVPNDKRPMDRPRGPPQGVELIWQPETVQQYYVLLRKAKNIETLEGSAGALHNLTACSWKWAIKIRGDTRRAQAIQQLVELLRIDYDPTIRAAAIALRNMCVDSENKKIVGEKAVLHLVHRLPTGEEEERLVQDPTVASLLCAIYQITNKNDKNAKYLRKTKGIQKIVRIATDQNRVYSPRVIKIANQVLANLWSHSQLQQQMKNEGWQYDAELARAPMDFEATSLPRTPDERSRRDPNIRRMESDDDQWRNGSRRARDQWDGEPSGVTDISSESDRQRSWGESLNNIPPPYTSDDNYSRGSRSRDDLPMEVMSSSPRPSASNSVRDENENSSDRTFKLNGSGGGGGKNEDLWV</sequence>
<dbReference type="PANTHER" id="PTHR45901">
    <property type="entry name" value="PROTEIN CBG12474"/>
    <property type="match status" value="1"/>
</dbReference>
<dbReference type="Gene3D" id="2.40.180.10">
    <property type="entry name" value="Catalase core domain"/>
    <property type="match status" value="7"/>
</dbReference>
<dbReference type="InterPro" id="IPR016024">
    <property type="entry name" value="ARM-type_fold"/>
</dbReference>
<feature type="region of interest" description="Disordered" evidence="3">
    <location>
        <begin position="70"/>
        <end position="189"/>
    </location>
</feature>
<organism evidence="5 6">
    <name type="scientific">Pocillopora damicornis</name>
    <name type="common">Cauliflower coral</name>
    <name type="synonym">Millepora damicornis</name>
    <dbReference type="NCBI Taxonomy" id="46731"/>
    <lineage>
        <taxon>Eukaryota</taxon>
        <taxon>Metazoa</taxon>
        <taxon>Cnidaria</taxon>
        <taxon>Anthozoa</taxon>
        <taxon>Hexacorallia</taxon>
        <taxon>Scleractinia</taxon>
        <taxon>Astrocoeniina</taxon>
        <taxon>Pocilloporidae</taxon>
        <taxon>Pocillopora</taxon>
    </lineage>
</organism>
<feature type="region of interest" description="Disordered" evidence="3">
    <location>
        <begin position="2263"/>
        <end position="2286"/>
    </location>
</feature>
<keyword evidence="6" id="KW-1185">Reference proteome</keyword>
<feature type="domain" description="PLAT" evidence="4">
    <location>
        <begin position="1774"/>
        <end position="1892"/>
    </location>
</feature>
<feature type="domain" description="PLAT" evidence="4">
    <location>
        <begin position="670"/>
        <end position="782"/>
    </location>
</feature>
<evidence type="ECO:0000256" key="1">
    <source>
        <dbReference type="PROSITE-ProRule" id="PRU00152"/>
    </source>
</evidence>
<dbReference type="SMART" id="SM00308">
    <property type="entry name" value="LH2"/>
    <property type="match status" value="11"/>
</dbReference>
<feature type="compositionally biased region" description="Basic and acidic residues" evidence="3">
    <location>
        <begin position="2269"/>
        <end position="2280"/>
    </location>
</feature>
<dbReference type="Gene3D" id="2.60.60.20">
    <property type="entry name" value="PLAT/LH2 domain"/>
    <property type="match status" value="8"/>
</dbReference>
<feature type="domain" description="PLAT" evidence="4">
    <location>
        <begin position="1920"/>
        <end position="2036"/>
    </location>
</feature>
<feature type="compositionally biased region" description="Polar residues" evidence="3">
    <location>
        <begin position="93"/>
        <end position="105"/>
    </location>
</feature>
<dbReference type="SMART" id="SM00185">
    <property type="entry name" value="ARM"/>
    <property type="match status" value="6"/>
</dbReference>
<feature type="compositionally biased region" description="Low complexity" evidence="3">
    <location>
        <begin position="2581"/>
        <end position="2591"/>
    </location>
</feature>
<feature type="compositionally biased region" description="Low complexity" evidence="3">
    <location>
        <begin position="153"/>
        <end position="164"/>
    </location>
</feature>
<feature type="region of interest" description="Disordered" evidence="3">
    <location>
        <begin position="1"/>
        <end position="36"/>
    </location>
</feature>
<dbReference type="InterPro" id="IPR011989">
    <property type="entry name" value="ARM-like"/>
</dbReference>
<feature type="compositionally biased region" description="Basic and acidic residues" evidence="3">
    <location>
        <begin position="2592"/>
        <end position="2604"/>
    </location>
</feature>
<feature type="repeat" description="ARM" evidence="2">
    <location>
        <begin position="2044"/>
        <end position="2072"/>
    </location>
</feature>
<comment type="caution">
    <text evidence="5">The sequence shown here is derived from an EMBL/GenBank/DDBJ whole genome shotgun (WGS) entry which is preliminary data.</text>
</comment>
<proteinExistence type="predicted"/>
<evidence type="ECO:0000313" key="5">
    <source>
        <dbReference type="EMBL" id="RMX39478.1"/>
    </source>
</evidence>
<evidence type="ECO:0000256" key="3">
    <source>
        <dbReference type="SAM" id="MobiDB-lite"/>
    </source>
</evidence>
<feature type="compositionally biased region" description="Low complexity" evidence="3">
    <location>
        <begin position="113"/>
        <end position="130"/>
    </location>
</feature>
<evidence type="ECO:0000259" key="4">
    <source>
        <dbReference type="PROSITE" id="PS50095"/>
    </source>
</evidence>
<name>A0A3M6TDQ9_POCDA</name>
<dbReference type="InterPro" id="IPR000225">
    <property type="entry name" value="Armadillo"/>
</dbReference>
<feature type="domain" description="PLAT" evidence="4">
    <location>
        <begin position="1523"/>
        <end position="1640"/>
    </location>
</feature>
<feature type="compositionally biased region" description="Basic and acidic residues" evidence="3">
    <location>
        <begin position="1"/>
        <end position="18"/>
    </location>
</feature>
<dbReference type="Proteomes" id="UP000275408">
    <property type="component" value="Unassembled WGS sequence"/>
</dbReference>
<feature type="domain" description="PLAT" evidence="4">
    <location>
        <begin position="908"/>
        <end position="1021"/>
    </location>
</feature>
<dbReference type="PROSITE" id="PS50176">
    <property type="entry name" value="ARM_REPEAT"/>
    <property type="match status" value="3"/>
</dbReference>
<feature type="domain" description="PLAT" evidence="4">
    <location>
        <begin position="193"/>
        <end position="311"/>
    </location>
</feature>
<feature type="domain" description="PLAT" evidence="4">
    <location>
        <begin position="1647"/>
        <end position="1762"/>
    </location>
</feature>
<accession>A0A3M6TDQ9</accession>
<dbReference type="InterPro" id="IPR001024">
    <property type="entry name" value="PLAT/LH2_dom"/>
</dbReference>
<dbReference type="OrthoDB" id="5322100at2759"/>
<dbReference type="SUPFAM" id="SSF48371">
    <property type="entry name" value="ARM repeat"/>
    <property type="match status" value="1"/>
</dbReference>
<feature type="compositionally biased region" description="Basic and acidic residues" evidence="3">
    <location>
        <begin position="2496"/>
        <end position="2528"/>
    </location>
</feature>
<evidence type="ECO:0000256" key="2">
    <source>
        <dbReference type="PROSITE-ProRule" id="PRU00259"/>
    </source>
</evidence>
<feature type="domain" description="PLAT" evidence="4">
    <location>
        <begin position="1028"/>
        <end position="1141"/>
    </location>
</feature>
<feature type="domain" description="PLAT" evidence="4">
    <location>
        <begin position="522"/>
        <end position="641"/>
    </location>
</feature>
<feature type="compositionally biased region" description="Polar residues" evidence="3">
    <location>
        <begin position="170"/>
        <end position="183"/>
    </location>
</feature>
<dbReference type="Gene3D" id="1.25.10.10">
    <property type="entry name" value="Leucine-rich Repeat Variant"/>
    <property type="match status" value="1"/>
</dbReference>
<dbReference type="PROSITE" id="PS50095">
    <property type="entry name" value="PLAT"/>
    <property type="match status" value="14"/>
</dbReference>
<feature type="domain" description="PLAT" evidence="4">
    <location>
        <begin position="1275"/>
        <end position="1393"/>
    </location>
</feature>
<feature type="domain" description="PLAT" evidence="4">
    <location>
        <begin position="398"/>
        <end position="511"/>
    </location>
</feature>
<dbReference type="Pfam" id="PF01477">
    <property type="entry name" value="PLAT"/>
    <property type="match status" value="14"/>
</dbReference>
<feature type="repeat" description="ARM" evidence="2">
    <location>
        <begin position="2340"/>
        <end position="2382"/>
    </location>
</feature>
<reference evidence="5 6" key="1">
    <citation type="journal article" date="2018" name="Sci. Rep.">
        <title>Comparative analysis of the Pocillopora damicornis genome highlights role of immune system in coral evolution.</title>
        <authorList>
            <person name="Cunning R."/>
            <person name="Bay R.A."/>
            <person name="Gillette P."/>
            <person name="Baker A.C."/>
            <person name="Traylor-Knowles N."/>
        </authorList>
    </citation>
    <scope>NUCLEOTIDE SEQUENCE [LARGE SCALE GENOMIC DNA]</scope>
    <source>
        <strain evidence="5">RSMAS</strain>
        <tissue evidence="5">Whole animal</tissue>
    </source>
</reference>
<evidence type="ECO:0000313" key="6">
    <source>
        <dbReference type="Proteomes" id="UP000275408"/>
    </source>
</evidence>
<protein>
    <recommendedName>
        <fullName evidence="4">PLAT domain-containing protein</fullName>
    </recommendedName>
</protein>
<feature type="compositionally biased region" description="Basic and acidic residues" evidence="3">
    <location>
        <begin position="76"/>
        <end position="91"/>
    </location>
</feature>
<feature type="compositionally biased region" description="Polar residues" evidence="3">
    <location>
        <begin position="20"/>
        <end position="36"/>
    </location>
</feature>
<feature type="region of interest" description="Disordered" evidence="3">
    <location>
        <begin position="2488"/>
        <end position="2621"/>
    </location>
</feature>